<name>A0A6G9Z0U7_9NOCA</name>
<organism evidence="4 5">
    <name type="scientific">Nocardia terpenica</name>
    <dbReference type="NCBI Taxonomy" id="455432"/>
    <lineage>
        <taxon>Bacteria</taxon>
        <taxon>Bacillati</taxon>
        <taxon>Actinomycetota</taxon>
        <taxon>Actinomycetes</taxon>
        <taxon>Mycobacteriales</taxon>
        <taxon>Nocardiaceae</taxon>
        <taxon>Nocardia</taxon>
    </lineage>
</organism>
<keyword evidence="2 4" id="KW-0378">Hydrolase</keyword>
<dbReference type="PANTHER" id="PTHR22946">
    <property type="entry name" value="DIENELACTONE HYDROLASE DOMAIN-CONTAINING PROTEIN-RELATED"/>
    <property type="match status" value="1"/>
</dbReference>
<dbReference type="InterPro" id="IPR050261">
    <property type="entry name" value="FrsA_esterase"/>
</dbReference>
<feature type="domain" description="Serine aminopeptidase S33" evidence="3">
    <location>
        <begin position="149"/>
        <end position="386"/>
    </location>
</feature>
<dbReference type="Pfam" id="PF12146">
    <property type="entry name" value="Hydrolase_4"/>
    <property type="match status" value="1"/>
</dbReference>
<reference evidence="4 5" key="1">
    <citation type="journal article" date="2019" name="ACS Chem. Biol.">
        <title>Identification and Mobilization of a Cryptic Antibiotic Biosynthesis Gene Locus from a Human-Pathogenic Nocardia Isolate.</title>
        <authorList>
            <person name="Herisse M."/>
            <person name="Ishida K."/>
            <person name="Porter J.L."/>
            <person name="Howden B."/>
            <person name="Hertweck C."/>
            <person name="Stinear T.P."/>
            <person name="Pidot S.J."/>
        </authorList>
    </citation>
    <scope>NUCLEOTIDE SEQUENCE [LARGE SCALE GENOMIC DNA]</scope>
    <source>
        <strain evidence="4 5">AUSMDU00012715</strain>
    </source>
</reference>
<sequence>MPHCDHGAASGVAGFAAPWRLGVQRPRLALCSMASLRSAGFAALGGSVFSARDSRFAHALRPLNTEPGRKPLWLRESRTISERWACSCPQQAVRYAGFGALGVGGDRSQVGEGFRDTVRYFAMERVEVGFPSGSEQCAAWLYRPDGPPKPRPLVIMAHGLGADREMGLDRYARRFAAAGMGVLAFDYRHFGASGGTPRQLIHIARQREDWRAAIAFGRTVKGFDATRIALWGSSFGGGHVLSIAHEDDYLAAVVAQCPFTSGRASAFAKGPISLTKTGTLAMTDILVGPIRRKPVGVRLAGRKHSAALMSAADVPEGFGRLAEESQRYQPKVAARFGLSVLFDSPWRRTKSIKVPVFYAVCDNDSVAPVGPTLKAAERTKHAVVKRYPIGHFDIYFDDWFEKAVYDQTEFLVSVLRP</sequence>
<dbReference type="Gene3D" id="3.40.50.1820">
    <property type="entry name" value="alpha/beta hydrolase"/>
    <property type="match status" value="1"/>
</dbReference>
<dbReference type="InterPro" id="IPR022742">
    <property type="entry name" value="Hydrolase_4"/>
</dbReference>
<dbReference type="EMBL" id="CP046173">
    <property type="protein sequence ID" value="QIS19001.1"/>
    <property type="molecule type" value="Genomic_DNA"/>
</dbReference>
<dbReference type="InterPro" id="IPR029058">
    <property type="entry name" value="AB_hydrolase_fold"/>
</dbReference>
<dbReference type="AlphaFoldDB" id="A0A6G9Z0U7"/>
<comment type="similarity">
    <text evidence="1">Belongs to the AB hydrolase superfamily.</text>
</comment>
<evidence type="ECO:0000256" key="1">
    <source>
        <dbReference type="ARBA" id="ARBA00008645"/>
    </source>
</evidence>
<accession>A0A6G9Z0U7</accession>
<protein>
    <submittedName>
        <fullName evidence="4">Alpha/beta fold hydrolase</fullName>
    </submittedName>
</protein>
<evidence type="ECO:0000256" key="2">
    <source>
        <dbReference type="ARBA" id="ARBA00022801"/>
    </source>
</evidence>
<gene>
    <name evidence="4" type="ORF">F6W96_12525</name>
</gene>
<proteinExistence type="inferred from homology"/>
<dbReference type="SUPFAM" id="SSF53474">
    <property type="entry name" value="alpha/beta-Hydrolases"/>
    <property type="match status" value="1"/>
</dbReference>
<evidence type="ECO:0000259" key="3">
    <source>
        <dbReference type="Pfam" id="PF12146"/>
    </source>
</evidence>
<dbReference type="GO" id="GO:0052689">
    <property type="term" value="F:carboxylic ester hydrolase activity"/>
    <property type="evidence" value="ECO:0007669"/>
    <property type="project" value="UniProtKB-ARBA"/>
</dbReference>
<dbReference type="PANTHER" id="PTHR22946:SF9">
    <property type="entry name" value="POLYKETIDE TRANSFERASE AF380"/>
    <property type="match status" value="1"/>
</dbReference>
<evidence type="ECO:0000313" key="5">
    <source>
        <dbReference type="Proteomes" id="UP000500953"/>
    </source>
</evidence>
<evidence type="ECO:0000313" key="4">
    <source>
        <dbReference type="EMBL" id="QIS19001.1"/>
    </source>
</evidence>
<dbReference type="Proteomes" id="UP000500953">
    <property type="component" value="Chromosome"/>
</dbReference>